<comment type="cofactor">
    <cofactor evidence="1">
        <name>Mg(2+)</name>
        <dbReference type="ChEBI" id="CHEBI:18420"/>
    </cofactor>
</comment>
<dbReference type="Proteomes" id="UP000198145">
    <property type="component" value="Unassembled WGS sequence"/>
</dbReference>
<dbReference type="EC" id="2.7.7.65" evidence="3"/>
<dbReference type="PROSITE" id="PS50887">
    <property type="entry name" value="GGDEF"/>
    <property type="match status" value="1"/>
</dbReference>
<dbReference type="CDD" id="cd12915">
    <property type="entry name" value="PDC2_DGC_like"/>
    <property type="match status" value="1"/>
</dbReference>
<evidence type="ECO:0000256" key="1">
    <source>
        <dbReference type="ARBA" id="ARBA00001946"/>
    </source>
</evidence>
<dbReference type="FunFam" id="3.30.70.270:FF:000001">
    <property type="entry name" value="Diguanylate cyclase domain protein"/>
    <property type="match status" value="1"/>
</dbReference>
<dbReference type="InterPro" id="IPR029787">
    <property type="entry name" value="Nucleotide_cyclase"/>
</dbReference>
<dbReference type="SMART" id="SM00267">
    <property type="entry name" value="GGDEF"/>
    <property type="match status" value="1"/>
</dbReference>
<comment type="subcellular location">
    <subcellularLocation>
        <location evidence="2">Cell inner membrane</location>
    </subcellularLocation>
</comment>
<gene>
    <name evidence="7" type="ORF">CEG18_28900</name>
</gene>
<proteinExistence type="predicted"/>
<evidence type="ECO:0000313" key="7">
    <source>
        <dbReference type="EMBL" id="OWP47415.1"/>
    </source>
</evidence>
<dbReference type="GO" id="GO:1902201">
    <property type="term" value="P:negative regulation of bacterial-type flagellum-dependent cell motility"/>
    <property type="evidence" value="ECO:0007669"/>
    <property type="project" value="TreeGrafter"/>
</dbReference>
<dbReference type="AlphaFoldDB" id="A0A246F306"/>
<feature type="transmembrane region" description="Helical" evidence="5">
    <location>
        <begin position="286"/>
        <end position="307"/>
    </location>
</feature>
<feature type="domain" description="GGDEF" evidence="6">
    <location>
        <begin position="365"/>
        <end position="501"/>
    </location>
</feature>
<dbReference type="Pfam" id="PF22588">
    <property type="entry name" value="dCache_1_like"/>
    <property type="match status" value="1"/>
</dbReference>
<dbReference type="Pfam" id="PF00990">
    <property type="entry name" value="GGDEF"/>
    <property type="match status" value="1"/>
</dbReference>
<dbReference type="PANTHER" id="PTHR45138">
    <property type="entry name" value="REGULATORY COMPONENTS OF SENSORY TRANSDUCTION SYSTEM"/>
    <property type="match status" value="1"/>
</dbReference>
<evidence type="ECO:0000313" key="8">
    <source>
        <dbReference type="Proteomes" id="UP000198145"/>
    </source>
</evidence>
<dbReference type="CDD" id="cd12914">
    <property type="entry name" value="PDC1_DGC_like"/>
    <property type="match status" value="1"/>
</dbReference>
<reference evidence="7 8" key="1">
    <citation type="submission" date="2017-06" db="EMBL/GenBank/DDBJ databases">
        <title>Draft genome of Pseudomonas nitroreducens DF05.</title>
        <authorList>
            <person name="Iyer R."/>
        </authorList>
    </citation>
    <scope>NUCLEOTIDE SEQUENCE [LARGE SCALE GENOMIC DNA]</scope>
    <source>
        <strain evidence="7 8">DF05</strain>
    </source>
</reference>
<comment type="catalytic activity">
    <reaction evidence="4">
        <text>2 GTP = 3',3'-c-di-GMP + 2 diphosphate</text>
        <dbReference type="Rhea" id="RHEA:24898"/>
        <dbReference type="ChEBI" id="CHEBI:33019"/>
        <dbReference type="ChEBI" id="CHEBI:37565"/>
        <dbReference type="ChEBI" id="CHEBI:58805"/>
        <dbReference type="EC" id="2.7.7.65"/>
    </reaction>
</comment>
<dbReference type="CDD" id="cd01949">
    <property type="entry name" value="GGDEF"/>
    <property type="match status" value="1"/>
</dbReference>
<dbReference type="InterPro" id="IPR054327">
    <property type="entry name" value="His-kinase-like_sensor"/>
</dbReference>
<accession>A0A246F306</accession>
<keyword evidence="5" id="KW-1133">Transmembrane helix</keyword>
<dbReference type="STRING" id="46680.GCA_000807755_00702"/>
<name>A0A246F306_PSENT</name>
<dbReference type="InterPro" id="IPR050469">
    <property type="entry name" value="Diguanylate_Cyclase"/>
</dbReference>
<evidence type="ECO:0000256" key="5">
    <source>
        <dbReference type="SAM" id="Phobius"/>
    </source>
</evidence>
<evidence type="ECO:0000259" key="6">
    <source>
        <dbReference type="PROSITE" id="PS50887"/>
    </source>
</evidence>
<dbReference type="Gene3D" id="3.30.70.270">
    <property type="match status" value="1"/>
</dbReference>
<keyword evidence="5" id="KW-0812">Transmembrane</keyword>
<keyword evidence="5" id="KW-0472">Membrane</keyword>
<evidence type="ECO:0000256" key="2">
    <source>
        <dbReference type="ARBA" id="ARBA00004533"/>
    </source>
</evidence>
<dbReference type="Gene3D" id="3.30.450.20">
    <property type="entry name" value="PAS domain"/>
    <property type="match status" value="2"/>
</dbReference>
<dbReference type="GO" id="GO:0043709">
    <property type="term" value="P:cell adhesion involved in single-species biofilm formation"/>
    <property type="evidence" value="ECO:0007669"/>
    <property type="project" value="TreeGrafter"/>
</dbReference>
<dbReference type="EMBL" id="NJBA01000021">
    <property type="protein sequence ID" value="OWP47415.1"/>
    <property type="molecule type" value="Genomic_DNA"/>
</dbReference>
<dbReference type="NCBIfam" id="TIGR00254">
    <property type="entry name" value="GGDEF"/>
    <property type="match status" value="1"/>
</dbReference>
<dbReference type="eggNOG" id="COG3706">
    <property type="taxonomic scope" value="Bacteria"/>
</dbReference>
<evidence type="ECO:0000256" key="4">
    <source>
        <dbReference type="ARBA" id="ARBA00034247"/>
    </source>
</evidence>
<dbReference type="GO" id="GO:0005886">
    <property type="term" value="C:plasma membrane"/>
    <property type="evidence" value="ECO:0007669"/>
    <property type="project" value="UniProtKB-SubCell"/>
</dbReference>
<dbReference type="InterPro" id="IPR043128">
    <property type="entry name" value="Rev_trsase/Diguanyl_cyclase"/>
</dbReference>
<sequence length="507" mass="55692">MKRDIRLAVLLLSIISLAVAAATAWELWSARERTLAEATTHNLNLTQALDTYVEGIVTQSSMLLLGLAERLEHEGRDAPQLQRLNELVQRQQHLLAQLNGVGIYDAQGNWLMTSNGPFPRGSNSADRAYFIHHRDNPSLEAYIGEPIHSRATGVWVITVSRRYNDAQGNFAGVIVAALGVQDFLRLFGKIDIGKTGAIGVAISNGQVLVRYPFRESDMGRVLSRSPIFTRYLENATVGSATFASSLDGTERIYAFRKNERYPLVTSVALGKDEALAAWRTDARRTVAIAFCLLMVIVVIGSLLILAIQRRIGTERLLRDAREDLLKANRQLEVLASRDPLTGLENRRSFDDHLIAELRRAHRDHTPLGLLLIDVDHFKRFNDTYGHPAGDDCLRRIGRILADSVRRPADLAARYGGEELAVILPNTGADGALAVAQQFMQRLEQANLTHAGSPLGRITASIGIATLPGGSDSSPQALIEVADRALYRAKAAGRNRLESAPTPQEAPQ</sequence>
<comment type="caution">
    <text evidence="7">The sequence shown here is derived from an EMBL/GenBank/DDBJ whole genome shotgun (WGS) entry which is preliminary data.</text>
</comment>
<evidence type="ECO:0000256" key="3">
    <source>
        <dbReference type="ARBA" id="ARBA00012528"/>
    </source>
</evidence>
<dbReference type="GO" id="GO:0052621">
    <property type="term" value="F:diguanylate cyclase activity"/>
    <property type="evidence" value="ECO:0007669"/>
    <property type="project" value="UniProtKB-EC"/>
</dbReference>
<organism evidence="7 8">
    <name type="scientific">Pseudomonas nitroreducens</name>
    <dbReference type="NCBI Taxonomy" id="46680"/>
    <lineage>
        <taxon>Bacteria</taxon>
        <taxon>Pseudomonadati</taxon>
        <taxon>Pseudomonadota</taxon>
        <taxon>Gammaproteobacteria</taxon>
        <taxon>Pseudomonadales</taxon>
        <taxon>Pseudomonadaceae</taxon>
        <taxon>Pseudomonas</taxon>
    </lineage>
</organism>
<dbReference type="RefSeq" id="WP_088421811.1">
    <property type="nucleotide sequence ID" value="NZ_NJBA01000021.1"/>
</dbReference>
<dbReference type="SUPFAM" id="SSF55073">
    <property type="entry name" value="Nucleotide cyclase"/>
    <property type="match status" value="1"/>
</dbReference>
<dbReference type="PANTHER" id="PTHR45138:SF9">
    <property type="entry name" value="DIGUANYLATE CYCLASE DGCM-RELATED"/>
    <property type="match status" value="1"/>
</dbReference>
<dbReference type="InterPro" id="IPR000160">
    <property type="entry name" value="GGDEF_dom"/>
</dbReference>
<protein>
    <recommendedName>
        <fullName evidence="3">diguanylate cyclase</fullName>
        <ecNumber evidence="3">2.7.7.65</ecNumber>
    </recommendedName>
</protein>